<dbReference type="PANTHER" id="PTHR35801:SF1">
    <property type="entry name" value="PHOSPHOSERINE PHOSPHATASE RSBX"/>
    <property type="match status" value="1"/>
</dbReference>
<evidence type="ECO:0000313" key="2">
    <source>
        <dbReference type="EMBL" id="MFC5496817.1"/>
    </source>
</evidence>
<keyword evidence="2" id="KW-0547">Nucleotide-binding</keyword>
<dbReference type="Gene3D" id="3.60.40.10">
    <property type="entry name" value="PPM-type phosphatase domain"/>
    <property type="match status" value="1"/>
</dbReference>
<name>A0ABW0NCS4_9BURK</name>
<gene>
    <name evidence="2" type="ORF">ACFPOE_04660</name>
</gene>
<dbReference type="InterPro" id="IPR036457">
    <property type="entry name" value="PPM-type-like_dom_sf"/>
</dbReference>
<dbReference type="EMBL" id="JBHSMF010000003">
    <property type="protein sequence ID" value="MFC5496817.1"/>
    <property type="molecule type" value="Genomic_DNA"/>
</dbReference>
<dbReference type="Gene3D" id="3.30.565.10">
    <property type="entry name" value="Histidine kinase-like ATPase, C-terminal domain"/>
    <property type="match status" value="1"/>
</dbReference>
<sequence>METTIEVHEASQVAEVRRVAAELARAEHLTEPESGKLALVATELSSNLVKYGKGGAVTLTRYVEGKQHGVQLLAVDSGPGFADFVAATRDGHSTAGSLGIGLGVIMRSSTFFDVYSVSGQGTAMVARVAHAAPRKPVAALAPFEFAVRSTPKKGQVECGDAWSVRDFGNRQLLCIVDGLGHGPLAARASARAISVFEAAGPADTPAGIMAKAHEELKETRGAVMGILALDRQANTADYCGIGNIAAAVHLGTESRHLLSIEGTVGYRMRATRTHTVPWEPTAVAVLYTDGLSGRWGPARYPGLLSRHPSLIASVLFRDHARDTDDATILVARRS</sequence>
<comment type="caution">
    <text evidence="2">The sequence shown here is derived from an EMBL/GenBank/DDBJ whole genome shotgun (WGS) entry which is preliminary data.</text>
</comment>
<dbReference type="Proteomes" id="UP001596037">
    <property type="component" value="Unassembled WGS sequence"/>
</dbReference>
<dbReference type="Pfam" id="PF13581">
    <property type="entry name" value="HATPase_c_2"/>
    <property type="match status" value="1"/>
</dbReference>
<feature type="domain" description="PPM-type phosphatase" evidence="1">
    <location>
        <begin position="140"/>
        <end position="333"/>
    </location>
</feature>
<dbReference type="InterPro" id="IPR036890">
    <property type="entry name" value="HATPase_C_sf"/>
</dbReference>
<accession>A0ABW0NCS4</accession>
<dbReference type="GO" id="GO:0005524">
    <property type="term" value="F:ATP binding"/>
    <property type="evidence" value="ECO:0007669"/>
    <property type="project" value="UniProtKB-KW"/>
</dbReference>
<dbReference type="Pfam" id="PF07228">
    <property type="entry name" value="SpoIIE"/>
    <property type="match status" value="1"/>
</dbReference>
<organism evidence="2 3">
    <name type="scientific">Caenimonas terrae</name>
    <dbReference type="NCBI Taxonomy" id="696074"/>
    <lineage>
        <taxon>Bacteria</taxon>
        <taxon>Pseudomonadati</taxon>
        <taxon>Pseudomonadota</taxon>
        <taxon>Betaproteobacteria</taxon>
        <taxon>Burkholderiales</taxon>
        <taxon>Comamonadaceae</taxon>
        <taxon>Caenimonas</taxon>
    </lineage>
</organism>
<dbReference type="InterPro" id="IPR001932">
    <property type="entry name" value="PPM-type_phosphatase-like_dom"/>
</dbReference>
<dbReference type="SUPFAM" id="SSF55874">
    <property type="entry name" value="ATPase domain of HSP90 chaperone/DNA topoisomerase II/histidine kinase"/>
    <property type="match status" value="1"/>
</dbReference>
<keyword evidence="2" id="KW-0067">ATP-binding</keyword>
<dbReference type="InterPro" id="IPR003594">
    <property type="entry name" value="HATPase_dom"/>
</dbReference>
<keyword evidence="3" id="KW-1185">Reference proteome</keyword>
<reference evidence="3" key="1">
    <citation type="journal article" date="2019" name="Int. J. Syst. Evol. Microbiol.">
        <title>The Global Catalogue of Microorganisms (GCM) 10K type strain sequencing project: providing services to taxonomists for standard genome sequencing and annotation.</title>
        <authorList>
            <consortium name="The Broad Institute Genomics Platform"/>
            <consortium name="The Broad Institute Genome Sequencing Center for Infectious Disease"/>
            <person name="Wu L."/>
            <person name="Ma J."/>
        </authorList>
    </citation>
    <scope>NUCLEOTIDE SEQUENCE [LARGE SCALE GENOMIC DNA]</scope>
    <source>
        <strain evidence="3">CCUG 57401</strain>
    </source>
</reference>
<dbReference type="InterPro" id="IPR039248">
    <property type="entry name" value="Ptase_RsbX"/>
</dbReference>
<evidence type="ECO:0000313" key="3">
    <source>
        <dbReference type="Proteomes" id="UP001596037"/>
    </source>
</evidence>
<proteinExistence type="predicted"/>
<evidence type="ECO:0000259" key="1">
    <source>
        <dbReference type="SMART" id="SM00331"/>
    </source>
</evidence>
<protein>
    <submittedName>
        <fullName evidence="2">ATP-binding protein</fullName>
    </submittedName>
</protein>
<dbReference type="SUPFAM" id="SSF81606">
    <property type="entry name" value="PP2C-like"/>
    <property type="match status" value="1"/>
</dbReference>
<dbReference type="SMART" id="SM00331">
    <property type="entry name" value="PP2C_SIG"/>
    <property type="match status" value="1"/>
</dbReference>
<dbReference type="PANTHER" id="PTHR35801">
    <property type="entry name" value="PHOSPHOSERINE PHOSPHATASE RSBX"/>
    <property type="match status" value="1"/>
</dbReference>
<dbReference type="RefSeq" id="WP_376848850.1">
    <property type="nucleotide sequence ID" value="NZ_JBHSMF010000003.1"/>
</dbReference>